<evidence type="ECO:0000313" key="13">
    <source>
        <dbReference type="Proteomes" id="UP000677218"/>
    </source>
</evidence>
<dbReference type="AlphaFoldDB" id="A0A916QK82"/>
<protein>
    <recommendedName>
        <fullName evidence="10">dITP/XTP pyrophosphatase</fullName>
        <ecNumber evidence="10">3.6.1.66</ecNumber>
    </recommendedName>
    <alternativeName>
        <fullName evidence="10">Non-canonical purine NTP pyrophosphatase</fullName>
    </alternativeName>
    <alternativeName>
        <fullName evidence="10">Non-standard purine NTP pyrophosphatase</fullName>
    </alternativeName>
    <alternativeName>
        <fullName evidence="10">Nucleoside-triphosphate diphosphatase</fullName>
    </alternativeName>
    <alternativeName>
        <fullName evidence="10">Nucleoside-triphosphate pyrophosphatase</fullName>
        <shortName evidence="10">NTPase</shortName>
    </alternativeName>
</protein>
<dbReference type="EMBL" id="BMAY01000008">
    <property type="protein sequence ID" value="GFZ27333.1"/>
    <property type="molecule type" value="Genomic_DNA"/>
</dbReference>
<reference evidence="12" key="1">
    <citation type="submission" date="2020-08" db="EMBL/GenBank/DDBJ databases">
        <title>Taxonomic study for Lactobacillus species isolated from hardwood bark.</title>
        <authorList>
            <person name="Tohno M."/>
            <person name="Tanizawa Y."/>
        </authorList>
    </citation>
    <scope>NUCLEOTIDE SEQUENCE</scope>
    <source>
        <strain evidence="12">B40</strain>
    </source>
</reference>
<dbReference type="PANTHER" id="PTHR11067:SF9">
    <property type="entry name" value="INOSINE TRIPHOSPHATE PYROPHOSPHATASE"/>
    <property type="match status" value="1"/>
</dbReference>
<gene>
    <name evidence="12" type="ORF">LCB40_12130</name>
</gene>
<dbReference type="FunFam" id="3.90.950.10:FF:000001">
    <property type="entry name" value="dITP/XTP pyrophosphatase"/>
    <property type="match status" value="1"/>
</dbReference>
<dbReference type="RefSeq" id="WP_212781023.1">
    <property type="nucleotide sequence ID" value="NZ_BMAY01000008.1"/>
</dbReference>
<organism evidence="12 13">
    <name type="scientific">Lactobacillus corticis</name>
    <dbReference type="NCBI Taxonomy" id="2201249"/>
    <lineage>
        <taxon>Bacteria</taxon>
        <taxon>Bacillati</taxon>
        <taxon>Bacillota</taxon>
        <taxon>Bacilli</taxon>
        <taxon>Lactobacillales</taxon>
        <taxon>Lactobacillaceae</taxon>
        <taxon>Lactobacillus</taxon>
    </lineage>
</organism>
<evidence type="ECO:0000256" key="5">
    <source>
        <dbReference type="ARBA" id="ARBA00022801"/>
    </source>
</evidence>
<comment type="catalytic activity">
    <reaction evidence="9 10">
        <text>XTP + H2O = XMP + diphosphate + H(+)</text>
        <dbReference type="Rhea" id="RHEA:28610"/>
        <dbReference type="ChEBI" id="CHEBI:15377"/>
        <dbReference type="ChEBI" id="CHEBI:15378"/>
        <dbReference type="ChEBI" id="CHEBI:33019"/>
        <dbReference type="ChEBI" id="CHEBI:57464"/>
        <dbReference type="ChEBI" id="CHEBI:61314"/>
        <dbReference type="EC" id="3.6.1.66"/>
    </reaction>
</comment>
<evidence type="ECO:0000313" key="12">
    <source>
        <dbReference type="EMBL" id="GFZ27333.1"/>
    </source>
</evidence>
<keyword evidence="7 10" id="KW-0546">Nucleotide metabolism</keyword>
<dbReference type="NCBIfam" id="TIGR00042">
    <property type="entry name" value="RdgB/HAM1 family non-canonical purine NTP pyrophosphatase"/>
    <property type="match status" value="1"/>
</dbReference>
<keyword evidence="4 10" id="KW-0547">Nucleotide-binding</keyword>
<dbReference type="Proteomes" id="UP000677218">
    <property type="component" value="Unassembled WGS sequence"/>
</dbReference>
<feature type="active site" description="Proton acceptor" evidence="10">
    <location>
        <position position="72"/>
    </location>
</feature>
<evidence type="ECO:0000256" key="8">
    <source>
        <dbReference type="ARBA" id="ARBA00051875"/>
    </source>
</evidence>
<feature type="binding site" evidence="10">
    <location>
        <begin position="156"/>
        <end position="159"/>
    </location>
    <ligand>
        <name>substrate</name>
    </ligand>
</feature>
<evidence type="ECO:0000256" key="10">
    <source>
        <dbReference type="HAMAP-Rule" id="MF_01405"/>
    </source>
</evidence>
<comment type="caution">
    <text evidence="10">Lacks conserved residue(s) required for the propagation of feature annotation.</text>
</comment>
<keyword evidence="5 10" id="KW-0378">Hydrolase</keyword>
<comment type="function">
    <text evidence="10">Pyrophosphatase that catalyzes the hydrolysis of nucleoside triphosphates to their monophosphate derivatives, with a high preference for the non-canonical purine nucleotides XTP (xanthosine triphosphate), dITP (deoxyinosine triphosphate) and ITP. Seems to function as a house-cleaning enzyme that removes non-canonical purine nucleotides from the nucleotide pool, thus preventing their incorporation into DNA/RNA and avoiding chromosomal lesions.</text>
</comment>
<dbReference type="PANTHER" id="PTHR11067">
    <property type="entry name" value="INOSINE TRIPHOSPHATE PYROPHOSPHATASE/HAM1 PROTEIN"/>
    <property type="match status" value="1"/>
</dbReference>
<dbReference type="InterPro" id="IPR020922">
    <property type="entry name" value="dITP/XTP_pyrophosphatase"/>
</dbReference>
<keyword evidence="13" id="KW-1185">Reference proteome</keyword>
<dbReference type="GO" id="GO:0035870">
    <property type="term" value="F:dITP diphosphatase activity"/>
    <property type="evidence" value="ECO:0007669"/>
    <property type="project" value="UniProtKB-UniRule"/>
</dbReference>
<evidence type="ECO:0000256" key="3">
    <source>
        <dbReference type="ARBA" id="ARBA00022723"/>
    </source>
</evidence>
<accession>A0A916QK82</accession>
<dbReference type="InterPro" id="IPR029001">
    <property type="entry name" value="ITPase-like_fam"/>
</dbReference>
<comment type="catalytic activity">
    <reaction evidence="8 10">
        <text>dITP + H2O = dIMP + diphosphate + H(+)</text>
        <dbReference type="Rhea" id="RHEA:28342"/>
        <dbReference type="ChEBI" id="CHEBI:15377"/>
        <dbReference type="ChEBI" id="CHEBI:15378"/>
        <dbReference type="ChEBI" id="CHEBI:33019"/>
        <dbReference type="ChEBI" id="CHEBI:61194"/>
        <dbReference type="ChEBI" id="CHEBI:61382"/>
        <dbReference type="EC" id="3.6.1.66"/>
    </reaction>
</comment>
<evidence type="ECO:0000256" key="2">
    <source>
        <dbReference type="ARBA" id="ARBA00011738"/>
    </source>
</evidence>
<comment type="caution">
    <text evidence="12">The sequence shown here is derived from an EMBL/GenBank/DDBJ whole genome shotgun (WGS) entry which is preliminary data.</text>
</comment>
<keyword evidence="3 10" id="KW-0479">Metal-binding</keyword>
<feature type="binding site" evidence="10">
    <location>
        <begin position="184"/>
        <end position="185"/>
    </location>
    <ligand>
        <name>substrate</name>
    </ligand>
</feature>
<sequence>MTKFLFATTNQGKARELKQAFSDQGIAAEILTNGDLTNPPKVAETGATFEENAKLKAQALADYSGLITISDDSGLMVDYLNGEPGVRSARYAGDHDDTANNAKLLANLGGVPENKRSAVFKTVIVVARPNQPEKDLVVSGECRGRIGIMPQGDDGFGYDPLFFVPEKGKTFAEMTTSEKNSISHRGRAIAKLLQELPAWLEE</sequence>
<dbReference type="EC" id="3.6.1.66" evidence="10"/>
<evidence type="ECO:0000256" key="6">
    <source>
        <dbReference type="ARBA" id="ARBA00022842"/>
    </source>
</evidence>
<comment type="similarity">
    <text evidence="1 10 11">Belongs to the HAM1 NTPase family.</text>
</comment>
<dbReference type="GO" id="GO:0009146">
    <property type="term" value="P:purine nucleoside triphosphate catabolic process"/>
    <property type="evidence" value="ECO:0007669"/>
    <property type="project" value="UniProtKB-UniRule"/>
</dbReference>
<evidence type="ECO:0000256" key="11">
    <source>
        <dbReference type="RuleBase" id="RU003781"/>
    </source>
</evidence>
<proteinExistence type="inferred from homology"/>
<keyword evidence="6 10" id="KW-0460">Magnesium</keyword>
<feature type="binding site" evidence="10">
    <location>
        <begin position="8"/>
        <end position="13"/>
    </location>
    <ligand>
        <name>substrate</name>
    </ligand>
</feature>
<dbReference type="GO" id="GO:0005829">
    <property type="term" value="C:cytosol"/>
    <property type="evidence" value="ECO:0007669"/>
    <property type="project" value="TreeGrafter"/>
</dbReference>
<evidence type="ECO:0000256" key="7">
    <source>
        <dbReference type="ARBA" id="ARBA00023080"/>
    </source>
</evidence>
<feature type="binding site" evidence="10">
    <location>
        <position position="73"/>
    </location>
    <ligand>
        <name>substrate</name>
    </ligand>
</feature>
<comment type="catalytic activity">
    <reaction evidence="10">
        <text>ITP + H2O = IMP + diphosphate + H(+)</text>
        <dbReference type="Rhea" id="RHEA:29399"/>
        <dbReference type="ChEBI" id="CHEBI:15377"/>
        <dbReference type="ChEBI" id="CHEBI:15378"/>
        <dbReference type="ChEBI" id="CHEBI:33019"/>
        <dbReference type="ChEBI" id="CHEBI:58053"/>
        <dbReference type="ChEBI" id="CHEBI:61402"/>
        <dbReference type="EC" id="3.6.1.66"/>
    </reaction>
</comment>
<dbReference type="Pfam" id="PF01725">
    <property type="entry name" value="Ham1p_like"/>
    <property type="match status" value="1"/>
</dbReference>
<dbReference type="InterPro" id="IPR002637">
    <property type="entry name" value="RdgB/HAM1"/>
</dbReference>
<evidence type="ECO:0000256" key="9">
    <source>
        <dbReference type="ARBA" id="ARBA00052017"/>
    </source>
</evidence>
<dbReference type="GO" id="GO:0000166">
    <property type="term" value="F:nucleotide binding"/>
    <property type="evidence" value="ECO:0007669"/>
    <property type="project" value="UniProtKB-KW"/>
</dbReference>
<dbReference type="GO" id="GO:0036220">
    <property type="term" value="F:ITP diphosphatase activity"/>
    <property type="evidence" value="ECO:0007669"/>
    <property type="project" value="UniProtKB-UniRule"/>
</dbReference>
<feature type="binding site" evidence="10">
    <location>
        <position position="72"/>
    </location>
    <ligand>
        <name>Mg(2+)</name>
        <dbReference type="ChEBI" id="CHEBI:18420"/>
    </ligand>
</feature>
<dbReference type="SUPFAM" id="SSF52972">
    <property type="entry name" value="ITPase-like"/>
    <property type="match status" value="1"/>
</dbReference>
<dbReference type="Gene3D" id="3.90.950.10">
    <property type="match status" value="1"/>
</dbReference>
<name>A0A916QK82_9LACO</name>
<dbReference type="GO" id="GO:0017111">
    <property type="term" value="F:ribonucleoside triphosphate phosphatase activity"/>
    <property type="evidence" value="ECO:0007669"/>
    <property type="project" value="InterPro"/>
</dbReference>
<dbReference type="CDD" id="cd00515">
    <property type="entry name" value="HAM1"/>
    <property type="match status" value="1"/>
</dbReference>
<dbReference type="GO" id="GO:0009117">
    <property type="term" value="P:nucleotide metabolic process"/>
    <property type="evidence" value="ECO:0007669"/>
    <property type="project" value="UniProtKB-KW"/>
</dbReference>
<comment type="subunit">
    <text evidence="2 10">Homodimer.</text>
</comment>
<comment type="cofactor">
    <cofactor evidence="10">
        <name>Mg(2+)</name>
        <dbReference type="ChEBI" id="CHEBI:18420"/>
    </cofactor>
    <text evidence="10">Binds 1 Mg(2+) ion per subunit.</text>
</comment>
<dbReference type="NCBIfam" id="NF011397">
    <property type="entry name" value="PRK14822.1"/>
    <property type="match status" value="1"/>
</dbReference>
<dbReference type="GO" id="GO:0046872">
    <property type="term" value="F:metal ion binding"/>
    <property type="evidence" value="ECO:0007669"/>
    <property type="project" value="UniProtKB-KW"/>
</dbReference>
<dbReference type="HAMAP" id="MF_01405">
    <property type="entry name" value="Non_canon_purine_NTPase"/>
    <property type="match status" value="1"/>
</dbReference>
<evidence type="ECO:0000256" key="4">
    <source>
        <dbReference type="ARBA" id="ARBA00022741"/>
    </source>
</evidence>
<evidence type="ECO:0000256" key="1">
    <source>
        <dbReference type="ARBA" id="ARBA00008023"/>
    </source>
</evidence>
<feature type="binding site" evidence="10">
    <location>
        <position position="179"/>
    </location>
    <ligand>
        <name>substrate</name>
    </ligand>
</feature>
<dbReference type="GO" id="GO:0036222">
    <property type="term" value="F:XTP diphosphatase activity"/>
    <property type="evidence" value="ECO:0007669"/>
    <property type="project" value="UniProtKB-UniRule"/>
</dbReference>